<keyword evidence="2" id="KW-1185">Reference proteome</keyword>
<evidence type="ECO:0000313" key="2">
    <source>
        <dbReference type="Proteomes" id="UP001597097"/>
    </source>
</evidence>
<reference evidence="2" key="1">
    <citation type="journal article" date="2019" name="Int. J. Syst. Evol. Microbiol.">
        <title>The Global Catalogue of Microorganisms (GCM) 10K type strain sequencing project: providing services to taxonomists for standard genome sequencing and annotation.</title>
        <authorList>
            <consortium name="The Broad Institute Genomics Platform"/>
            <consortium name="The Broad Institute Genome Sequencing Center for Infectious Disease"/>
            <person name="Wu L."/>
            <person name="Ma J."/>
        </authorList>
    </citation>
    <scope>NUCLEOTIDE SEQUENCE [LARGE SCALE GENOMIC DNA]</scope>
    <source>
        <strain evidence="2">CGMCC 1.15399</strain>
    </source>
</reference>
<sequence length="40" mass="4506">MSIGVSVIPGLPTAQPEQISPVYWELHTTHRDEAERVFTL</sequence>
<proteinExistence type="predicted"/>
<gene>
    <name evidence="1" type="ORF">ACFSJ0_16095</name>
</gene>
<dbReference type="Proteomes" id="UP001597097">
    <property type="component" value="Unassembled WGS sequence"/>
</dbReference>
<accession>A0ABW4G7W7</accession>
<dbReference type="EMBL" id="JBHUCM010000013">
    <property type="protein sequence ID" value="MFD1538578.1"/>
    <property type="molecule type" value="Genomic_DNA"/>
</dbReference>
<protein>
    <submittedName>
        <fullName evidence="1">Uncharacterized protein</fullName>
    </submittedName>
</protein>
<name>A0ABW4G7W7_9ACTN</name>
<dbReference type="RefSeq" id="WP_281428599.1">
    <property type="nucleotide sequence ID" value="NZ_JAHKRM010000002.1"/>
</dbReference>
<comment type="caution">
    <text evidence="1">The sequence shown here is derived from an EMBL/GenBank/DDBJ whole genome shotgun (WGS) entry which is preliminary data.</text>
</comment>
<evidence type="ECO:0000313" key="1">
    <source>
        <dbReference type="EMBL" id="MFD1538578.1"/>
    </source>
</evidence>
<organism evidence="1 2">
    <name type="scientific">Nonomuraea guangzhouensis</name>
    <dbReference type="NCBI Taxonomy" id="1291555"/>
    <lineage>
        <taxon>Bacteria</taxon>
        <taxon>Bacillati</taxon>
        <taxon>Actinomycetota</taxon>
        <taxon>Actinomycetes</taxon>
        <taxon>Streptosporangiales</taxon>
        <taxon>Streptosporangiaceae</taxon>
        <taxon>Nonomuraea</taxon>
    </lineage>
</organism>